<dbReference type="PANTHER" id="PTHR43179">
    <property type="entry name" value="RHAMNOSYLTRANSFERASE WBBL"/>
    <property type="match status" value="1"/>
</dbReference>
<dbReference type="EMBL" id="QOHO01000079">
    <property type="protein sequence ID" value="RFZ76545.1"/>
    <property type="molecule type" value="Genomic_DNA"/>
</dbReference>
<proteinExistence type="inferred from homology"/>
<dbReference type="GO" id="GO:0016757">
    <property type="term" value="F:glycosyltransferase activity"/>
    <property type="evidence" value="ECO:0007669"/>
    <property type="project" value="UniProtKB-KW"/>
</dbReference>
<dbReference type="EMBL" id="BRPJ01000004">
    <property type="protein sequence ID" value="GLB28319.1"/>
    <property type="molecule type" value="Genomic_DNA"/>
</dbReference>
<evidence type="ECO:0000313" key="8">
    <source>
        <dbReference type="Proteomes" id="UP000260680"/>
    </source>
</evidence>
<evidence type="ECO:0000313" key="7">
    <source>
        <dbReference type="EMBL" id="RFZ76545.1"/>
    </source>
</evidence>
<accession>A0A3E2N6B8</accession>
<dbReference type="PANTHER" id="PTHR43179:SF12">
    <property type="entry name" value="GALACTOFURANOSYLTRANSFERASE GLFT2"/>
    <property type="match status" value="1"/>
</dbReference>
<dbReference type="RefSeq" id="WP_117419319.1">
    <property type="nucleotide sequence ID" value="NZ_BRPJ01000004.1"/>
</dbReference>
<dbReference type="Gene3D" id="3.90.550.10">
    <property type="entry name" value="Spore Coat Polysaccharide Biosynthesis Protein SpsA, Chain A"/>
    <property type="match status" value="1"/>
</dbReference>
<protein>
    <submittedName>
        <fullName evidence="6">Glycosyl transferase</fullName>
    </submittedName>
    <submittedName>
        <fullName evidence="7">Glycosyltransferase</fullName>
    </submittedName>
</protein>
<gene>
    <name evidence="7" type="ORF">DS742_23100</name>
    <name evidence="6" type="ORF">LAD12857_02420</name>
</gene>
<evidence type="ECO:0000256" key="4">
    <source>
        <dbReference type="ARBA" id="ARBA00022679"/>
    </source>
</evidence>
<comment type="caution">
    <text evidence="7">The sequence shown here is derived from an EMBL/GenBank/DDBJ whole genome shotgun (WGS) entry which is preliminary data.</text>
</comment>
<keyword evidence="3" id="KW-0328">Glycosyltransferase</keyword>
<evidence type="ECO:0000256" key="3">
    <source>
        <dbReference type="ARBA" id="ARBA00022676"/>
    </source>
</evidence>
<reference evidence="6 9" key="2">
    <citation type="journal article" date="2024" name="Int. J. Syst. Evol. Microbiol.">
        <title>Lacrimispora brassicae sp. nov. isolated from fermented cabbage, and proposal of Clostridium indicum Gundawar et al. 2019 and Clostridium methoxybenzovorans Mechichi et al. 1999 as heterotypic synonyms of Lacrimispora amygdalina (Parshina et al. 2003) Haas and Blanchard 2020 and Lacrimispora indolis (McClung and McCoy 1957) Haas and Blanchard 2020, respectively.</title>
        <authorList>
            <person name="Kobayashi H."/>
            <person name="Tanizawa Y."/>
            <person name="Sakamoto M."/>
            <person name="Ohkuma M."/>
            <person name="Tohno M."/>
        </authorList>
    </citation>
    <scope>NUCLEOTIDE SEQUENCE [LARGE SCALE GENOMIC DNA]</scope>
    <source>
        <strain evidence="6 9">DSM 12857</strain>
    </source>
</reference>
<dbReference type="InterPro" id="IPR001173">
    <property type="entry name" value="Glyco_trans_2-like"/>
</dbReference>
<organism evidence="7 8">
    <name type="scientific">Lacrimispora amygdalina</name>
    <dbReference type="NCBI Taxonomy" id="253257"/>
    <lineage>
        <taxon>Bacteria</taxon>
        <taxon>Bacillati</taxon>
        <taxon>Bacillota</taxon>
        <taxon>Clostridia</taxon>
        <taxon>Lachnospirales</taxon>
        <taxon>Lachnospiraceae</taxon>
        <taxon>Lacrimispora</taxon>
    </lineage>
</organism>
<dbReference type="Proteomes" id="UP000260680">
    <property type="component" value="Unassembled WGS sequence"/>
</dbReference>
<evidence type="ECO:0000256" key="1">
    <source>
        <dbReference type="ARBA" id="ARBA00004776"/>
    </source>
</evidence>
<comment type="pathway">
    <text evidence="1">Cell wall biogenesis; cell wall polysaccharide biosynthesis.</text>
</comment>
<comment type="similarity">
    <text evidence="2">Belongs to the glycosyltransferase 2 family.</text>
</comment>
<dbReference type="Proteomes" id="UP001419084">
    <property type="component" value="Unassembled WGS sequence"/>
</dbReference>
<keyword evidence="4 6" id="KW-0808">Transferase</keyword>
<evidence type="ECO:0000313" key="6">
    <source>
        <dbReference type="EMBL" id="GLB28319.1"/>
    </source>
</evidence>
<evidence type="ECO:0000256" key="2">
    <source>
        <dbReference type="ARBA" id="ARBA00006739"/>
    </source>
</evidence>
<feature type="domain" description="Glycosyltransferase 2-like" evidence="5">
    <location>
        <begin position="9"/>
        <end position="149"/>
    </location>
</feature>
<sequence length="298" mass="34801">MDIVFVILHYTAINMTISSVASIRRYIDTGNYKIIIVDNCSPDDSWRELNVILGMDADIILLHSDVNVGFARGNNIGFSYAKEKFHPEFLVLMNNDVHLIENWIYKKLKQKYEETDYAVLGPMIITGEGSICSSPLRKELLTVQGARRSVRRYYRLLRLNFLGLDKYYRWMMSKFHEHIPQFSVEERLVSHENVGIHGCFMVFSRKYSSRFEGLDPSTFLYMEEDILFLHLMKNNLKSIYCPEITIYHKEDASTDSVLKSSHKKNGFVYRNCINSLKSYLKILTTYEEKENCNGYNGQ</sequence>
<evidence type="ECO:0000313" key="9">
    <source>
        <dbReference type="Proteomes" id="UP001419084"/>
    </source>
</evidence>
<dbReference type="AlphaFoldDB" id="A0A3E2N6B8"/>
<dbReference type="Pfam" id="PF00535">
    <property type="entry name" value="Glycos_transf_2"/>
    <property type="match status" value="1"/>
</dbReference>
<dbReference type="InterPro" id="IPR029044">
    <property type="entry name" value="Nucleotide-diphossugar_trans"/>
</dbReference>
<dbReference type="OrthoDB" id="9813495at2"/>
<keyword evidence="9" id="KW-1185">Reference proteome</keyword>
<reference evidence="7 8" key="1">
    <citation type="submission" date="2018-07" db="EMBL/GenBank/DDBJ databases">
        <title>New species, Clostridium PI-S10-A1B.</title>
        <authorList>
            <person name="Krishna G."/>
            <person name="Summeta K."/>
            <person name="Shikha S."/>
            <person name="Prabhu P.B."/>
            <person name="Suresh K."/>
        </authorList>
    </citation>
    <scope>NUCLEOTIDE SEQUENCE [LARGE SCALE GENOMIC DNA]</scope>
    <source>
        <strain evidence="7 8">PI-S10-A1B</strain>
    </source>
</reference>
<dbReference type="SUPFAM" id="SSF53448">
    <property type="entry name" value="Nucleotide-diphospho-sugar transferases"/>
    <property type="match status" value="1"/>
</dbReference>
<evidence type="ECO:0000259" key="5">
    <source>
        <dbReference type="Pfam" id="PF00535"/>
    </source>
</evidence>
<name>A0A3E2N6B8_9FIRM</name>